<gene>
    <name evidence="2" type="ORF">GEV02_02010</name>
</gene>
<evidence type="ECO:0000259" key="1">
    <source>
        <dbReference type="Pfam" id="PF07589"/>
    </source>
</evidence>
<organism evidence="2 3">
    <name type="scientific">Rugamonas aquatica</name>
    <dbReference type="NCBI Taxonomy" id="2743357"/>
    <lineage>
        <taxon>Bacteria</taxon>
        <taxon>Pseudomonadati</taxon>
        <taxon>Pseudomonadota</taxon>
        <taxon>Betaproteobacteria</taxon>
        <taxon>Burkholderiales</taxon>
        <taxon>Oxalobacteraceae</taxon>
        <taxon>Telluria group</taxon>
        <taxon>Rugamonas</taxon>
    </lineage>
</organism>
<reference evidence="2 3" key="1">
    <citation type="submission" date="2019-10" db="EMBL/GenBank/DDBJ databases">
        <title>Two novel species isolated from a subtropical stream in China.</title>
        <authorList>
            <person name="Lu H."/>
        </authorList>
    </citation>
    <scope>NUCLEOTIDE SEQUENCE [LARGE SCALE GENOMIC DNA]</scope>
    <source>
        <strain evidence="2 3">FT29W</strain>
    </source>
</reference>
<dbReference type="InterPro" id="IPR013424">
    <property type="entry name" value="Ice-binding_C"/>
</dbReference>
<dbReference type="Pfam" id="PF07589">
    <property type="entry name" value="PEP-CTERM"/>
    <property type="match status" value="1"/>
</dbReference>
<proteinExistence type="predicted"/>
<comment type="caution">
    <text evidence="2">The sequence shown here is derived from an EMBL/GenBank/DDBJ whole genome shotgun (WGS) entry which is preliminary data.</text>
</comment>
<accession>A0A6A7MUW2</accession>
<feature type="domain" description="Ice-binding protein C-terminal" evidence="1">
    <location>
        <begin position="170"/>
        <end position="193"/>
    </location>
</feature>
<protein>
    <submittedName>
        <fullName evidence="2">PEP-CTERM sorting domain-containing protein</fullName>
    </submittedName>
</protein>
<evidence type="ECO:0000313" key="3">
    <source>
        <dbReference type="Proteomes" id="UP000440498"/>
    </source>
</evidence>
<dbReference type="AlphaFoldDB" id="A0A6A7MUW2"/>
<dbReference type="EMBL" id="WHUG01000001">
    <property type="protein sequence ID" value="MQA36912.1"/>
    <property type="molecule type" value="Genomic_DNA"/>
</dbReference>
<keyword evidence="3" id="KW-1185">Reference proteome</keyword>
<name>A0A6A7MUW2_9BURK</name>
<evidence type="ECO:0000313" key="2">
    <source>
        <dbReference type="EMBL" id="MQA36912.1"/>
    </source>
</evidence>
<dbReference type="Proteomes" id="UP000440498">
    <property type="component" value="Unassembled WGS sequence"/>
</dbReference>
<dbReference type="NCBIfam" id="TIGR02595">
    <property type="entry name" value="PEP_CTERM"/>
    <property type="match status" value="1"/>
</dbReference>
<sequence length="195" mass="19642">MYDLGSFTPGASGSSGLFFDVFFQNGSADYVVHITGSGIQSFEKSSGVRSPVNAAGGFDLSSPVWSALDADDLALAKFHAGSSIGSSPNYSAPHLIVEFDLSVDTSAGATLAALPPDGLYSPAPSFWSGSLGGAGRPTIVVGSAIFQLHANGTTAVTPVLGPGGLPALQPIPEPDTLLLLGAGLLGLLGVGRRRL</sequence>